<proteinExistence type="predicted"/>
<evidence type="ECO:0000313" key="2">
    <source>
        <dbReference type="Proteomes" id="UP001249851"/>
    </source>
</evidence>
<comment type="caution">
    <text evidence="1">The sequence shown here is derived from an EMBL/GenBank/DDBJ whole genome shotgun (WGS) entry which is preliminary data.</text>
</comment>
<dbReference type="AlphaFoldDB" id="A0AAD9VFQ7"/>
<reference evidence="1" key="1">
    <citation type="journal article" date="2023" name="G3 (Bethesda)">
        <title>Whole genome assembly and annotation of the endangered Caribbean coral Acropora cervicornis.</title>
        <authorList>
            <person name="Selwyn J.D."/>
            <person name="Vollmer S.V."/>
        </authorList>
    </citation>
    <scope>NUCLEOTIDE SEQUENCE</scope>
    <source>
        <strain evidence="1">K2</strain>
    </source>
</reference>
<protein>
    <submittedName>
        <fullName evidence="1">Uncharacterized protein</fullName>
    </submittedName>
</protein>
<dbReference type="EMBL" id="JARQWQ010000003">
    <property type="protein sequence ID" value="KAK2572794.1"/>
    <property type="molecule type" value="Genomic_DNA"/>
</dbReference>
<keyword evidence="2" id="KW-1185">Reference proteome</keyword>
<sequence>MIEELLRRFAQENFHGADYVPLLHGHLATTKPLSLIIKRKRPLWKIPFARAEIIILADLEKYVSSDSEREYQEAVKKNVVQEQVMEKDKNDPARRREEIGCNIGGGGEIHVNTDKNLGDLVLGKLRQEYILDVELRGILRSAALDGEKMMPYKGQELFLITSAVYSEKFEVVGEREYKREVEAGLQTQPPIPEGLISKFFVRFKKLFTPPGVATRNVWGPILVKYNRVQYNEETSKLELAEGEFVGNCAPTRHLNLSDYDAWSNDDDDLGSGDGQAPVVVVKDDILLGLCL</sequence>
<reference evidence="1" key="2">
    <citation type="journal article" date="2023" name="Science">
        <title>Genomic signatures of disease resistance in endangered staghorn corals.</title>
        <authorList>
            <person name="Vollmer S.V."/>
            <person name="Selwyn J.D."/>
            <person name="Despard B.A."/>
            <person name="Roesel C.L."/>
        </authorList>
    </citation>
    <scope>NUCLEOTIDE SEQUENCE</scope>
    <source>
        <strain evidence="1">K2</strain>
    </source>
</reference>
<dbReference type="Proteomes" id="UP001249851">
    <property type="component" value="Unassembled WGS sequence"/>
</dbReference>
<accession>A0AAD9VFQ7</accession>
<name>A0AAD9VFQ7_ACRCE</name>
<organism evidence="1 2">
    <name type="scientific">Acropora cervicornis</name>
    <name type="common">Staghorn coral</name>
    <dbReference type="NCBI Taxonomy" id="6130"/>
    <lineage>
        <taxon>Eukaryota</taxon>
        <taxon>Metazoa</taxon>
        <taxon>Cnidaria</taxon>
        <taxon>Anthozoa</taxon>
        <taxon>Hexacorallia</taxon>
        <taxon>Scleractinia</taxon>
        <taxon>Astrocoeniina</taxon>
        <taxon>Acroporidae</taxon>
        <taxon>Acropora</taxon>
    </lineage>
</organism>
<evidence type="ECO:0000313" key="1">
    <source>
        <dbReference type="EMBL" id="KAK2572794.1"/>
    </source>
</evidence>
<gene>
    <name evidence="1" type="ORF">P5673_001781</name>
</gene>